<gene>
    <name evidence="12" type="ORF">NADFUDRAFT_83223</name>
</gene>
<dbReference type="Gene3D" id="3.30.70.420">
    <property type="entry name" value="Hydroxymethylglutaryl-CoA reductase, class I/II, NAD/NADP-binding domain"/>
    <property type="match status" value="1"/>
</dbReference>
<evidence type="ECO:0000256" key="8">
    <source>
        <dbReference type="ARBA" id="ARBA00023136"/>
    </source>
</evidence>
<dbReference type="Gene3D" id="3.90.770.10">
    <property type="entry name" value="3-hydroxy-3-methylglutaryl-coenzyme A Reductase, Chain A, domain 2"/>
    <property type="match status" value="1"/>
</dbReference>
<comment type="similarity">
    <text evidence="2 9">Belongs to the HMG-CoA reductase family.</text>
</comment>
<feature type="transmembrane region" description="Helical" evidence="9">
    <location>
        <begin position="312"/>
        <end position="331"/>
    </location>
</feature>
<keyword evidence="8 9" id="KW-0472">Membrane</keyword>
<dbReference type="InterPro" id="IPR002202">
    <property type="entry name" value="HMG_CoA_Rdtase"/>
</dbReference>
<dbReference type="SUPFAM" id="SSF55035">
    <property type="entry name" value="NAD-binding domain of HMG-CoA reductase"/>
    <property type="match status" value="1"/>
</dbReference>
<protein>
    <recommendedName>
        <fullName evidence="9">3-hydroxy-3-methylglutaryl coenzyme A reductase</fullName>
        <shortName evidence="9">HMG-CoA reductase</shortName>
        <ecNumber evidence="9">1.1.1.34</ecNumber>
    </recommendedName>
</protein>
<evidence type="ECO:0000256" key="1">
    <source>
        <dbReference type="ARBA" id="ARBA00004477"/>
    </source>
</evidence>
<dbReference type="Pfam" id="PF00368">
    <property type="entry name" value="HMG-CoA_red"/>
    <property type="match status" value="1"/>
</dbReference>
<dbReference type="Pfam" id="PF13323">
    <property type="entry name" value="HPIH"/>
    <property type="match status" value="1"/>
</dbReference>
<keyword evidence="5 9" id="KW-0521">NADP</keyword>
<accession>A0A1E3PIB7</accession>
<dbReference type="PROSITE" id="PS00066">
    <property type="entry name" value="HMG_COA_REDUCTASE_1"/>
    <property type="match status" value="1"/>
</dbReference>
<dbReference type="PROSITE" id="PS50156">
    <property type="entry name" value="SSD"/>
    <property type="match status" value="1"/>
</dbReference>
<dbReference type="GO" id="GO:0006696">
    <property type="term" value="P:ergosterol biosynthetic process"/>
    <property type="evidence" value="ECO:0007669"/>
    <property type="project" value="TreeGrafter"/>
</dbReference>
<evidence type="ECO:0000256" key="5">
    <source>
        <dbReference type="ARBA" id="ARBA00022857"/>
    </source>
</evidence>
<dbReference type="InterPro" id="IPR053958">
    <property type="entry name" value="HMGCR/SNAP/NPC1-like_SSD"/>
</dbReference>
<dbReference type="GO" id="GO:0015936">
    <property type="term" value="P:coenzyme A metabolic process"/>
    <property type="evidence" value="ECO:0007669"/>
    <property type="project" value="InterPro"/>
</dbReference>
<dbReference type="InterPro" id="IPR009023">
    <property type="entry name" value="HMG_CoA_Rdtase_NAD(P)-bd_sf"/>
</dbReference>
<comment type="subcellular location">
    <subcellularLocation>
        <location evidence="1 9">Endoplasmic reticulum membrane</location>
        <topology evidence="1 9">Multi-pass membrane protein</topology>
    </subcellularLocation>
</comment>
<dbReference type="AlphaFoldDB" id="A0A1E3PIB7"/>
<dbReference type="PROSITE" id="PS01192">
    <property type="entry name" value="HMG_COA_REDUCTASE_3"/>
    <property type="match status" value="1"/>
</dbReference>
<evidence type="ECO:0000256" key="6">
    <source>
        <dbReference type="ARBA" id="ARBA00022989"/>
    </source>
</evidence>
<feature type="transmembrane region" description="Helical" evidence="9">
    <location>
        <begin position="168"/>
        <end position="191"/>
    </location>
</feature>
<keyword evidence="13" id="KW-1185">Reference proteome</keyword>
<dbReference type="PANTHER" id="PTHR10572:SF24">
    <property type="entry name" value="3-HYDROXY-3-METHYLGLUTARYL-COENZYME A REDUCTASE"/>
    <property type="match status" value="1"/>
</dbReference>
<dbReference type="SUPFAM" id="SSF56542">
    <property type="entry name" value="Substrate-binding domain of HMG-CoA reductase"/>
    <property type="match status" value="1"/>
</dbReference>
<dbReference type="EMBL" id="KV454410">
    <property type="protein sequence ID" value="ODQ65159.1"/>
    <property type="molecule type" value="Genomic_DNA"/>
</dbReference>
<comment type="catalytic activity">
    <reaction evidence="9">
        <text>(R)-mevalonate + 2 NADP(+) + CoA = (3S)-3-hydroxy-3-methylglutaryl-CoA + 2 NADPH + 2 H(+)</text>
        <dbReference type="Rhea" id="RHEA:15989"/>
        <dbReference type="ChEBI" id="CHEBI:15378"/>
        <dbReference type="ChEBI" id="CHEBI:36464"/>
        <dbReference type="ChEBI" id="CHEBI:43074"/>
        <dbReference type="ChEBI" id="CHEBI:57287"/>
        <dbReference type="ChEBI" id="CHEBI:57783"/>
        <dbReference type="ChEBI" id="CHEBI:58349"/>
        <dbReference type="EC" id="1.1.1.34"/>
    </reaction>
</comment>
<dbReference type="UniPathway" id="UPA00058">
    <property type="reaction ID" value="UER00103"/>
</dbReference>
<evidence type="ECO:0000256" key="2">
    <source>
        <dbReference type="ARBA" id="ARBA00007661"/>
    </source>
</evidence>
<evidence type="ECO:0000256" key="4">
    <source>
        <dbReference type="ARBA" id="ARBA00022824"/>
    </source>
</evidence>
<dbReference type="EC" id="1.1.1.34" evidence="9"/>
<feature type="domain" description="SSD" evidence="11">
    <location>
        <begin position="169"/>
        <end position="331"/>
    </location>
</feature>
<dbReference type="InterPro" id="IPR023282">
    <property type="entry name" value="HMG_CoA_Rdtase_N"/>
</dbReference>
<feature type="transmembrane region" description="Helical" evidence="9">
    <location>
        <begin position="225"/>
        <end position="244"/>
    </location>
</feature>
<keyword evidence="7 9" id="KW-0560">Oxidoreductase</keyword>
<dbReference type="Pfam" id="PF12349">
    <property type="entry name" value="Sterol-sensing"/>
    <property type="match status" value="1"/>
</dbReference>
<dbReference type="GO" id="GO:0008299">
    <property type="term" value="P:isoprenoid biosynthetic process"/>
    <property type="evidence" value="ECO:0007669"/>
    <property type="project" value="InterPro"/>
</dbReference>
<dbReference type="STRING" id="857566.A0A1E3PIB7"/>
<dbReference type="Gene3D" id="1.10.3270.10">
    <property type="entry name" value="HMGR, N-terminal domain"/>
    <property type="match status" value="1"/>
</dbReference>
<dbReference type="GO" id="GO:0004420">
    <property type="term" value="F:hydroxymethylglutaryl-CoA reductase (NADPH) activity"/>
    <property type="evidence" value="ECO:0007669"/>
    <property type="project" value="UniProtKB-EC"/>
</dbReference>
<evidence type="ECO:0000256" key="10">
    <source>
        <dbReference type="SAM" id="MobiDB-lite"/>
    </source>
</evidence>
<dbReference type="InterPro" id="IPR000731">
    <property type="entry name" value="SSD"/>
</dbReference>
<feature type="transmembrane region" description="Helical" evidence="9">
    <location>
        <begin position="198"/>
        <end position="219"/>
    </location>
</feature>
<dbReference type="FunFam" id="3.90.770.10:FF:000001">
    <property type="entry name" value="3-hydroxy-3-methylglutaryl coenzyme A reductase"/>
    <property type="match status" value="1"/>
</dbReference>
<dbReference type="PROSITE" id="PS00318">
    <property type="entry name" value="HMG_COA_REDUCTASE_2"/>
    <property type="match status" value="1"/>
</dbReference>
<dbReference type="InterPro" id="IPR023074">
    <property type="entry name" value="HMG_CoA_Rdtase_cat_sf"/>
</dbReference>
<evidence type="ECO:0000256" key="3">
    <source>
        <dbReference type="ARBA" id="ARBA00022692"/>
    </source>
</evidence>
<dbReference type="FunFam" id="1.10.3270.10:FF:000001">
    <property type="entry name" value="3-hydroxy-3-methylglutaryl coenzyme A reductase"/>
    <property type="match status" value="1"/>
</dbReference>
<keyword evidence="6 9" id="KW-1133">Transmembrane helix</keyword>
<comment type="pathway">
    <text evidence="9">Metabolic intermediate biosynthesis; (R)-mevalonate biosynthesis; (R)-mevalonate from acetyl-CoA: step 3/3.</text>
</comment>
<feature type="region of interest" description="Disordered" evidence="10">
    <location>
        <begin position="976"/>
        <end position="1005"/>
    </location>
</feature>
<dbReference type="GO" id="GO:0005789">
    <property type="term" value="C:endoplasmic reticulum membrane"/>
    <property type="evidence" value="ECO:0007669"/>
    <property type="project" value="UniProtKB-SubCell"/>
</dbReference>
<dbReference type="NCBIfam" id="TIGR00533">
    <property type="entry name" value="HMG_CoA_R_NADP"/>
    <property type="match status" value="1"/>
</dbReference>
<name>A0A1E3PIB7_9ASCO</name>
<keyword evidence="4 9" id="KW-0256">Endoplasmic reticulum</keyword>
<dbReference type="InterPro" id="IPR025583">
    <property type="entry name" value="HMG-CoA_N_dom"/>
</dbReference>
<feature type="compositionally biased region" description="Low complexity" evidence="10">
    <location>
        <begin position="980"/>
        <end position="990"/>
    </location>
</feature>
<evidence type="ECO:0000313" key="13">
    <source>
        <dbReference type="Proteomes" id="UP000095009"/>
    </source>
</evidence>
<evidence type="ECO:0000313" key="12">
    <source>
        <dbReference type="EMBL" id="ODQ65159.1"/>
    </source>
</evidence>
<keyword evidence="3 9" id="KW-0812">Transmembrane</keyword>
<dbReference type="PRINTS" id="PR00071">
    <property type="entry name" value="HMGCOARDTASE"/>
</dbReference>
<dbReference type="InterPro" id="IPR009029">
    <property type="entry name" value="HMG_CoA_Rdtase_sub-bd_dom_sf"/>
</dbReference>
<evidence type="ECO:0000256" key="7">
    <source>
        <dbReference type="ARBA" id="ARBA00023002"/>
    </source>
</evidence>
<dbReference type="FunFam" id="3.30.70.420:FF:000001">
    <property type="entry name" value="3-hydroxy-3-methylglutaryl coenzyme A reductase"/>
    <property type="match status" value="1"/>
</dbReference>
<feature type="transmembrane region" description="Helical" evidence="9">
    <location>
        <begin position="387"/>
        <end position="410"/>
    </location>
</feature>
<dbReference type="CDD" id="cd00643">
    <property type="entry name" value="HMG-CoA_reductase_classI"/>
    <property type="match status" value="1"/>
</dbReference>
<feature type="transmembrane region" description="Helical" evidence="9">
    <location>
        <begin position="281"/>
        <end position="300"/>
    </location>
</feature>
<evidence type="ECO:0000256" key="9">
    <source>
        <dbReference type="RuleBase" id="RU361219"/>
    </source>
</evidence>
<dbReference type="PANTHER" id="PTHR10572">
    <property type="entry name" value="3-HYDROXY-3-METHYLGLUTARYL-COENZYME A REDUCTASE"/>
    <property type="match status" value="1"/>
</dbReference>
<dbReference type="Proteomes" id="UP000095009">
    <property type="component" value="Unassembled WGS sequence"/>
</dbReference>
<proteinExistence type="inferred from homology"/>
<evidence type="ECO:0000259" key="11">
    <source>
        <dbReference type="PROSITE" id="PS50156"/>
    </source>
</evidence>
<dbReference type="InterPro" id="IPR023076">
    <property type="entry name" value="HMG_CoA_Rdtase_CS"/>
</dbReference>
<dbReference type="OrthoDB" id="310654at2759"/>
<dbReference type="InterPro" id="IPR004554">
    <property type="entry name" value="HMG_CoA_Rdtase_eu_arc"/>
</dbReference>
<organism evidence="12 13">
    <name type="scientific">Nadsonia fulvescens var. elongata DSM 6958</name>
    <dbReference type="NCBI Taxonomy" id="857566"/>
    <lineage>
        <taxon>Eukaryota</taxon>
        <taxon>Fungi</taxon>
        <taxon>Dikarya</taxon>
        <taxon>Ascomycota</taxon>
        <taxon>Saccharomycotina</taxon>
        <taxon>Dipodascomycetes</taxon>
        <taxon>Dipodascales</taxon>
        <taxon>Dipodascales incertae sedis</taxon>
        <taxon>Nadsonia</taxon>
    </lineage>
</organism>
<dbReference type="GO" id="GO:0005778">
    <property type="term" value="C:peroxisomal membrane"/>
    <property type="evidence" value="ECO:0007669"/>
    <property type="project" value="TreeGrafter"/>
</dbReference>
<dbReference type="PROSITE" id="PS50065">
    <property type="entry name" value="HMG_COA_REDUCTASE_4"/>
    <property type="match status" value="1"/>
</dbReference>
<sequence>MVALLTALTAQCAQRPIHTIVAISLLASTAYLTILDLSLPNYSINSADATTYYNDLKTPASLVDYSEWTQVDLQSFDKTSVDHYATVQFQFITTDFDHLPEIEGSVQGNHIYEKQVVVPFNKFEELVTSVELNSDWKLLHLLKSFSWIRWAHWSYVRILSVFKKAETFNIAIIFVAYIGMWYVFVSLFLSMRRLGSKFWLAFTCLLSSAYAFLFALVTISWLGVHVSLVTLSEALPFLVIIIGFQKKISLTAHILKTVNTNTSSSTATIVRVVSTSAGSRMLWNYALEIAILLAASWTGIEALSQFCLLSAWTLIFDFILVHTFYAAILSMKMEIAYIKRNEDIRKTLEEDGYSVGLAEEIAKSSDSSANVGTAESFGPDSSSKKVLIFKIVMVICFFAINLFNITLAPFRSTQHLLNSMTSLSPSSTVSPALLESIPMNSSGVLLTVFSNIAFEKPTFAAKLEDAAFTYIEMLIQSFGHPTITKFIITFLLISIGLNGYLFNFARSGNDGHPAVKIIEKTIVVERSIDSNIDASYDESQAEKLIGGSELKPRALDESIAVMQAGKTKLLNNEEIIELCIAGKLPLYALEKQLADTTRAVFVRRAVISRTSNTMTLEKSKLPYLNYDYDRVLGACCENVIGYMPLPVGVAGPLNIDGEEYYIPMATTEGCLVASTMRGCKAMNAGGGVVTVLTGDGMTRGPCVSFPSLARAGKAKNWIDSEEGQAVIKKAFNSTSRFARLQSIKTALAGTLLFIRFRTFTGDAMGMNMISKGVEHALKFMVEECGFTDMEVISVSGNYCTDKKPAAINWIEGRGKGIVAEAVIPGDVVRKVLKSDVDALVELNVSKNLIGSAMAGSVGGFNAHAANLVTAIYLATGQDPAQNVESSNCITLMNNVNGNLHISVSMPSIEVGTLGGGTILEPQGSMLDLLGVRGPHPTIPGDNARLLARIVASGVLAAELSLCSALAAGHLVQSHMTHNRAAPTTPAPSTADVDRLTEGSKTCIKS</sequence>
<reference evidence="12 13" key="1">
    <citation type="journal article" date="2016" name="Proc. Natl. Acad. Sci. U.S.A.">
        <title>Comparative genomics of biotechnologically important yeasts.</title>
        <authorList>
            <person name="Riley R."/>
            <person name="Haridas S."/>
            <person name="Wolfe K.H."/>
            <person name="Lopes M.R."/>
            <person name="Hittinger C.T."/>
            <person name="Goeker M."/>
            <person name="Salamov A.A."/>
            <person name="Wisecaver J.H."/>
            <person name="Long T.M."/>
            <person name="Calvey C.H."/>
            <person name="Aerts A.L."/>
            <person name="Barry K.W."/>
            <person name="Choi C."/>
            <person name="Clum A."/>
            <person name="Coughlan A.Y."/>
            <person name="Deshpande S."/>
            <person name="Douglass A.P."/>
            <person name="Hanson S.J."/>
            <person name="Klenk H.-P."/>
            <person name="LaButti K.M."/>
            <person name="Lapidus A."/>
            <person name="Lindquist E.A."/>
            <person name="Lipzen A.M."/>
            <person name="Meier-Kolthoff J.P."/>
            <person name="Ohm R.A."/>
            <person name="Otillar R.P."/>
            <person name="Pangilinan J.L."/>
            <person name="Peng Y."/>
            <person name="Rokas A."/>
            <person name="Rosa C.A."/>
            <person name="Scheuner C."/>
            <person name="Sibirny A.A."/>
            <person name="Slot J.C."/>
            <person name="Stielow J.B."/>
            <person name="Sun H."/>
            <person name="Kurtzman C.P."/>
            <person name="Blackwell M."/>
            <person name="Grigoriev I.V."/>
            <person name="Jeffries T.W."/>
        </authorList>
    </citation>
    <scope>NUCLEOTIDE SEQUENCE [LARGE SCALE GENOMIC DNA]</scope>
    <source>
        <strain evidence="12 13">DSM 6958</strain>
    </source>
</reference>